<accession>A0A418MN30</accession>
<proteinExistence type="predicted"/>
<organism evidence="1 2">
    <name type="scientific">Micromonospora radicis</name>
    <dbReference type="NCBI Taxonomy" id="1894971"/>
    <lineage>
        <taxon>Bacteria</taxon>
        <taxon>Bacillati</taxon>
        <taxon>Actinomycetota</taxon>
        <taxon>Actinomycetes</taxon>
        <taxon>Micromonosporales</taxon>
        <taxon>Micromonosporaceae</taxon>
        <taxon>Micromonospora</taxon>
    </lineage>
</organism>
<dbReference type="Pfam" id="PF05721">
    <property type="entry name" value="PhyH"/>
    <property type="match status" value="1"/>
</dbReference>
<reference evidence="1 2" key="1">
    <citation type="submission" date="2018-08" db="EMBL/GenBank/DDBJ databases">
        <title>Jishengella sp. nov., isolated from a root of Azadirachta indica A. Juss. var. siamensis Valenton.</title>
        <authorList>
            <person name="Kuncharoen N."/>
            <person name="Tanasupawat S."/>
            <person name="Kudo T."/>
            <person name="Ohkuma M."/>
        </authorList>
    </citation>
    <scope>NUCLEOTIDE SEQUENCE [LARGE SCALE GENOMIC DNA]</scope>
    <source>
        <strain evidence="1 2">AZ1-13</strain>
    </source>
</reference>
<sequence>MSVHPILRPAIPIAAIRAVSSTAGPFACEYRLPCESWIGDAGVMGFDNVVAAWQRDGFVILPGFVPVDELKPAVAELSQMFPTADGFHAGSDPRRDRFIGDEFAGIDTFPFASTELSLLAVNDRVLALAEALLDERDIHIYGAEAWAKYTGACDYDQDMHRDYLNHTILVPSAAPGCRQVEMFLFLNDVPEELGPPHLVSRRHTAHLPAIPNWFLRPGRGSGSRFDDDSHSPNLYQMEVSGAGPAGTVIAFEPGTFHRGTQLTAPGGARYSMQLCFRPSQLQWGQRVAWADRSFSDEWGEFVGRATPRQLQTFGFPPAGHPYWTPETLAGMALRYPNLDLTPWHLAKQH</sequence>
<protein>
    <recommendedName>
        <fullName evidence="3">Phytanoyl-CoA dioxygenase</fullName>
    </recommendedName>
</protein>
<name>A0A418MN30_9ACTN</name>
<dbReference type="Proteomes" id="UP000283832">
    <property type="component" value="Unassembled WGS sequence"/>
</dbReference>
<gene>
    <name evidence="1" type="ORF">D2L64_25775</name>
</gene>
<dbReference type="OrthoDB" id="7054292at2"/>
<comment type="caution">
    <text evidence="1">The sequence shown here is derived from an EMBL/GenBank/DDBJ whole genome shotgun (WGS) entry which is preliminary data.</text>
</comment>
<evidence type="ECO:0000313" key="2">
    <source>
        <dbReference type="Proteomes" id="UP000283832"/>
    </source>
</evidence>
<dbReference type="InterPro" id="IPR008775">
    <property type="entry name" value="Phytyl_CoA_dOase-like"/>
</dbReference>
<evidence type="ECO:0008006" key="3">
    <source>
        <dbReference type="Google" id="ProtNLM"/>
    </source>
</evidence>
<dbReference type="SUPFAM" id="SSF51197">
    <property type="entry name" value="Clavaminate synthase-like"/>
    <property type="match status" value="1"/>
</dbReference>
<keyword evidence="2" id="KW-1185">Reference proteome</keyword>
<dbReference type="RefSeq" id="WP_119579799.1">
    <property type="nucleotide sequence ID" value="NZ_QXEC01000043.1"/>
</dbReference>
<dbReference type="AlphaFoldDB" id="A0A418MN30"/>
<dbReference type="Gene3D" id="2.60.120.620">
    <property type="entry name" value="q2cbj1_9rhob like domain"/>
    <property type="match status" value="1"/>
</dbReference>
<dbReference type="EMBL" id="QXEC01000043">
    <property type="protein sequence ID" value="RIV31329.1"/>
    <property type="molecule type" value="Genomic_DNA"/>
</dbReference>
<evidence type="ECO:0000313" key="1">
    <source>
        <dbReference type="EMBL" id="RIV31329.1"/>
    </source>
</evidence>
<dbReference type="GO" id="GO:0016706">
    <property type="term" value="F:2-oxoglutarate-dependent dioxygenase activity"/>
    <property type="evidence" value="ECO:0007669"/>
    <property type="project" value="UniProtKB-ARBA"/>
</dbReference>